<keyword evidence="1" id="KW-0812">Transmembrane</keyword>
<dbReference type="Pfam" id="PF24840">
    <property type="entry name" value="NTF2_SigF"/>
    <property type="match status" value="1"/>
</dbReference>
<keyword evidence="1" id="KW-1133">Transmembrane helix</keyword>
<reference evidence="3 4" key="1">
    <citation type="submission" date="2023-05" db="EMBL/GenBank/DDBJ databases">
        <title>A 100% complete, gapless, phased diploid assembly of the Scenedesmus obliquus UTEX 3031 genome.</title>
        <authorList>
            <person name="Biondi T.C."/>
            <person name="Hanschen E.R."/>
            <person name="Kwon T."/>
            <person name="Eng W."/>
            <person name="Kruse C.P.S."/>
            <person name="Koehler S.I."/>
            <person name="Kunde Y."/>
            <person name="Gleasner C.D."/>
            <person name="You Mak K.T."/>
            <person name="Polle J."/>
            <person name="Hovde B.T."/>
            <person name="Starkenburg S.R."/>
        </authorList>
    </citation>
    <scope>NUCLEOTIDE SEQUENCE [LARGE SCALE GENOMIC DNA]</scope>
    <source>
        <strain evidence="3 4">DOE0152z</strain>
    </source>
</reference>
<proteinExistence type="predicted"/>
<dbReference type="EMBL" id="CP126219">
    <property type="protein sequence ID" value="WIA20456.1"/>
    <property type="molecule type" value="Genomic_DNA"/>
</dbReference>
<name>A0ABY8UG52_TETOB</name>
<sequence length="272" mass="30770">MAKVMDRDKLQFIMRSMTTNNRQLQRRVADQFLTDDVKLVHVLGDVQGRDALYGVYRAAVTGLDYELLFNEMVVDEHMAACWVDLNLKLPPFFLRRYHLPTVVMLRFRHCEDGLIRICEQIDHHSVFVLMWALGWPFSAVWNLVVRRITGTMMSTSGWAVDAAEDATRTALTVGLSTSGWLLNQFLPEALLDSLSQALPQGLVQQLGLRCWGGLDSELAEGLAERVLNPAEQMAMNAQMNAAHASYMDCFGVEKGRVSARKSTELADLIRWH</sequence>
<keyword evidence="1" id="KW-0472">Membrane</keyword>
<dbReference type="Proteomes" id="UP001244341">
    <property type="component" value="Chromosome 12b"/>
</dbReference>
<feature type="transmembrane region" description="Helical" evidence="1">
    <location>
        <begin position="126"/>
        <end position="145"/>
    </location>
</feature>
<dbReference type="SUPFAM" id="SSF54427">
    <property type="entry name" value="NTF2-like"/>
    <property type="match status" value="1"/>
</dbReference>
<feature type="domain" description="SigF-like NTF2-like" evidence="2">
    <location>
        <begin position="15"/>
        <end position="161"/>
    </location>
</feature>
<evidence type="ECO:0000259" key="2">
    <source>
        <dbReference type="Pfam" id="PF24840"/>
    </source>
</evidence>
<protein>
    <recommendedName>
        <fullName evidence="2">SigF-like NTF2-like domain-containing protein</fullName>
    </recommendedName>
</protein>
<gene>
    <name evidence="3" type="ORF">OEZ85_004865</name>
</gene>
<dbReference type="InterPro" id="IPR032710">
    <property type="entry name" value="NTF2-like_dom_sf"/>
</dbReference>
<evidence type="ECO:0000313" key="3">
    <source>
        <dbReference type="EMBL" id="WIA20456.1"/>
    </source>
</evidence>
<organism evidence="3 4">
    <name type="scientific">Tetradesmus obliquus</name>
    <name type="common">Green alga</name>
    <name type="synonym">Acutodesmus obliquus</name>
    <dbReference type="NCBI Taxonomy" id="3088"/>
    <lineage>
        <taxon>Eukaryota</taxon>
        <taxon>Viridiplantae</taxon>
        <taxon>Chlorophyta</taxon>
        <taxon>core chlorophytes</taxon>
        <taxon>Chlorophyceae</taxon>
        <taxon>CS clade</taxon>
        <taxon>Sphaeropleales</taxon>
        <taxon>Scenedesmaceae</taxon>
        <taxon>Tetradesmus</taxon>
    </lineage>
</organism>
<evidence type="ECO:0000313" key="4">
    <source>
        <dbReference type="Proteomes" id="UP001244341"/>
    </source>
</evidence>
<evidence type="ECO:0000256" key="1">
    <source>
        <dbReference type="SAM" id="Phobius"/>
    </source>
</evidence>
<keyword evidence="4" id="KW-1185">Reference proteome</keyword>
<dbReference type="InterPro" id="IPR057514">
    <property type="entry name" value="NTF2_SigF"/>
</dbReference>
<accession>A0ABY8UG52</accession>